<sequence>MKAINVYCIGELQQTLDEALPGTFERLGYRQSFRLVDTRLAIGYSIAGVAALSFVLDKKFQFSQVLGYQQLLVTAYAVLSLVLWYFTKYVEKGVTYEGLKSNGEKIVVKTRFEKNEPVYLVKFAKEGTSELETRLAANQVFNEAGYLQTDLLFEWLKAQLETFGSKKQQ</sequence>
<keyword evidence="7 9" id="KW-0472">Membrane</keyword>
<evidence type="ECO:0000256" key="5">
    <source>
        <dbReference type="ARBA" id="ARBA00022824"/>
    </source>
</evidence>
<comment type="similarity">
    <text evidence="2">Belongs to the SPCS2 family.</text>
</comment>
<evidence type="ECO:0000256" key="9">
    <source>
        <dbReference type="SAM" id="Phobius"/>
    </source>
</evidence>
<protein>
    <recommendedName>
        <fullName evidence="3">Signal peptidase complex subunit 2</fullName>
    </recommendedName>
</protein>
<comment type="function">
    <text evidence="8">Component of the signal peptidase complex (SPC) which catalyzes the cleavage of N-terminal signal sequences from nascent proteins as they are translocated into the lumen of the endoplasmic reticulum. Enhances the enzymatic activity of SPC and facilitates the interactions between different components of the translocation site.</text>
</comment>
<keyword evidence="5" id="KW-0256">Endoplasmic reticulum</keyword>
<dbReference type="GO" id="GO:0045047">
    <property type="term" value="P:protein targeting to ER"/>
    <property type="evidence" value="ECO:0007669"/>
    <property type="project" value="TreeGrafter"/>
</dbReference>
<evidence type="ECO:0000256" key="3">
    <source>
        <dbReference type="ARBA" id="ARBA00017057"/>
    </source>
</evidence>
<evidence type="ECO:0000256" key="8">
    <source>
        <dbReference type="ARBA" id="ARBA00045608"/>
    </source>
</evidence>
<dbReference type="InterPro" id="IPR009582">
    <property type="entry name" value="Spc2/SPCS2"/>
</dbReference>
<evidence type="ECO:0000256" key="2">
    <source>
        <dbReference type="ARBA" id="ARBA00007324"/>
    </source>
</evidence>
<keyword evidence="6 9" id="KW-1133">Transmembrane helix</keyword>
<comment type="subcellular location">
    <subcellularLocation>
        <location evidence="1">Endoplasmic reticulum membrane</location>
        <topology evidence="1">Multi-pass membrane protein</topology>
    </subcellularLocation>
</comment>
<feature type="transmembrane region" description="Helical" evidence="9">
    <location>
        <begin position="68"/>
        <end position="86"/>
    </location>
</feature>
<proteinExistence type="inferred from homology"/>
<evidence type="ECO:0000256" key="4">
    <source>
        <dbReference type="ARBA" id="ARBA00022692"/>
    </source>
</evidence>
<dbReference type="GO" id="GO:0005787">
    <property type="term" value="C:signal peptidase complex"/>
    <property type="evidence" value="ECO:0007669"/>
    <property type="project" value="InterPro"/>
</dbReference>
<dbReference type="AlphaFoldDB" id="A0A7H9HRI6"/>
<dbReference type="GO" id="GO:0006465">
    <property type="term" value="P:signal peptide processing"/>
    <property type="evidence" value="ECO:0007669"/>
    <property type="project" value="InterPro"/>
</dbReference>
<dbReference type="PANTHER" id="PTHR13085">
    <property type="entry name" value="MICROSOMAL SIGNAL PEPTIDASE 25 KDA SUBUNIT"/>
    <property type="match status" value="1"/>
</dbReference>
<reference evidence="10 11" key="1">
    <citation type="submission" date="2020-06" db="EMBL/GenBank/DDBJ databases">
        <title>The yeast mating-type switching endonuclease HO is a domesticated member of an unorthodox homing genetic element family.</title>
        <authorList>
            <person name="Coughlan A.Y."/>
            <person name="Lombardi L."/>
            <person name="Braun-Galleani S."/>
            <person name="Martos A.R."/>
            <person name="Galeote V."/>
            <person name="Bigey F."/>
            <person name="Dequin S."/>
            <person name="Byrne K.P."/>
            <person name="Wolfe K.H."/>
        </authorList>
    </citation>
    <scope>NUCLEOTIDE SEQUENCE [LARGE SCALE GENOMIC DNA]</scope>
    <source>
        <strain evidence="10 11">CBS2947</strain>
    </source>
</reference>
<dbReference type="Pfam" id="PF06703">
    <property type="entry name" value="SPC25"/>
    <property type="match status" value="1"/>
</dbReference>
<dbReference type="OrthoDB" id="29558at2759"/>
<evidence type="ECO:0000313" key="11">
    <source>
        <dbReference type="Proteomes" id="UP000510647"/>
    </source>
</evidence>
<keyword evidence="11" id="KW-1185">Reference proteome</keyword>
<evidence type="ECO:0000256" key="1">
    <source>
        <dbReference type="ARBA" id="ARBA00004477"/>
    </source>
</evidence>
<evidence type="ECO:0000256" key="6">
    <source>
        <dbReference type="ARBA" id="ARBA00022989"/>
    </source>
</evidence>
<name>A0A7H9HRI6_9SACH</name>
<evidence type="ECO:0000256" key="7">
    <source>
        <dbReference type="ARBA" id="ARBA00023136"/>
    </source>
</evidence>
<accession>A0A7H9HRI6</accession>
<gene>
    <name evidence="10" type="ORF">HG537_0C05680</name>
</gene>
<dbReference type="Proteomes" id="UP000510647">
    <property type="component" value="Chromosome 3"/>
</dbReference>
<organism evidence="10 11">
    <name type="scientific">Torulaspora globosa</name>
    <dbReference type="NCBI Taxonomy" id="48254"/>
    <lineage>
        <taxon>Eukaryota</taxon>
        <taxon>Fungi</taxon>
        <taxon>Dikarya</taxon>
        <taxon>Ascomycota</taxon>
        <taxon>Saccharomycotina</taxon>
        <taxon>Saccharomycetes</taxon>
        <taxon>Saccharomycetales</taxon>
        <taxon>Saccharomycetaceae</taxon>
        <taxon>Torulaspora</taxon>
    </lineage>
</organism>
<dbReference type="EMBL" id="CP059269">
    <property type="protein sequence ID" value="QLQ79919.1"/>
    <property type="molecule type" value="Genomic_DNA"/>
</dbReference>
<dbReference type="PANTHER" id="PTHR13085:SF0">
    <property type="entry name" value="SIGNAL PEPTIDASE COMPLEX SUBUNIT 2"/>
    <property type="match status" value="1"/>
</dbReference>
<evidence type="ECO:0000313" key="10">
    <source>
        <dbReference type="EMBL" id="QLQ79919.1"/>
    </source>
</evidence>
<feature type="transmembrane region" description="Helical" evidence="9">
    <location>
        <begin position="36"/>
        <end position="56"/>
    </location>
</feature>
<keyword evidence="4 9" id="KW-0812">Transmembrane</keyword>